<gene>
    <name evidence="1" type="ORF">BC739_001899</name>
</gene>
<dbReference type="EMBL" id="JACJID010000001">
    <property type="protein sequence ID" value="MBA8924702.1"/>
    <property type="molecule type" value="Genomic_DNA"/>
</dbReference>
<name>A0ABR6BCY1_9PSEU</name>
<sequence>MTESSASEQFVLTLGRGIVTELAPEELALFEPISQAYLHDPRKVLADRGRPGAVLGSGIDTAVLVLSPVALAVATSIYEHLVDKAGELAVTKAGGLLKRLRRKKTEDQPVPELTPELCEEASEQARQAVEKLTKDPALAGKVAEVVRILLDQGR</sequence>
<reference evidence="1 2" key="1">
    <citation type="submission" date="2020-08" db="EMBL/GenBank/DDBJ databases">
        <title>Genomic Encyclopedia of Archaeal and Bacterial Type Strains, Phase II (KMG-II): from individual species to whole genera.</title>
        <authorList>
            <person name="Goeker M."/>
        </authorList>
    </citation>
    <scope>NUCLEOTIDE SEQUENCE [LARGE SCALE GENOMIC DNA]</scope>
    <source>
        <strain evidence="1 2">DSM 43850</strain>
    </source>
</reference>
<evidence type="ECO:0000313" key="2">
    <source>
        <dbReference type="Proteomes" id="UP000517916"/>
    </source>
</evidence>
<dbReference type="RefSeq" id="WP_025357773.1">
    <property type="nucleotide sequence ID" value="NZ_BAAABQ010000001.1"/>
</dbReference>
<comment type="caution">
    <text evidence="1">The sequence shown here is derived from an EMBL/GenBank/DDBJ whole genome shotgun (WGS) entry which is preliminary data.</text>
</comment>
<keyword evidence="2" id="KW-1185">Reference proteome</keyword>
<proteinExistence type="predicted"/>
<protein>
    <submittedName>
        <fullName evidence="1">Uncharacterized protein</fullName>
    </submittedName>
</protein>
<evidence type="ECO:0000313" key="1">
    <source>
        <dbReference type="EMBL" id="MBA8924702.1"/>
    </source>
</evidence>
<organism evidence="1 2">
    <name type="scientific">Kutzneria viridogrisea</name>
    <dbReference type="NCBI Taxonomy" id="47990"/>
    <lineage>
        <taxon>Bacteria</taxon>
        <taxon>Bacillati</taxon>
        <taxon>Actinomycetota</taxon>
        <taxon>Actinomycetes</taxon>
        <taxon>Pseudonocardiales</taxon>
        <taxon>Pseudonocardiaceae</taxon>
        <taxon>Kutzneria</taxon>
    </lineage>
</organism>
<dbReference type="Proteomes" id="UP000517916">
    <property type="component" value="Unassembled WGS sequence"/>
</dbReference>
<accession>A0ABR6BCY1</accession>